<dbReference type="InterPro" id="IPR023174">
    <property type="entry name" value="PDEase_CS"/>
</dbReference>
<dbReference type="EMBL" id="CAJZBQ010000015">
    <property type="protein sequence ID" value="CAG9316126.1"/>
    <property type="molecule type" value="Genomic_DNA"/>
</dbReference>
<evidence type="ECO:0000256" key="1">
    <source>
        <dbReference type="ARBA" id="ARBA00022723"/>
    </source>
</evidence>
<feature type="binding site" evidence="5">
    <location>
        <position position="614"/>
    </location>
    <ligand>
        <name>Zn(2+)</name>
        <dbReference type="ChEBI" id="CHEBI:29105"/>
        <label>1</label>
    </ligand>
</feature>
<keyword evidence="7" id="KW-1133">Transmembrane helix</keyword>
<feature type="binding site" evidence="4">
    <location>
        <position position="502"/>
    </location>
    <ligand>
        <name>AMP</name>
        <dbReference type="ChEBI" id="CHEBI:456215"/>
    </ligand>
</feature>
<dbReference type="PRINTS" id="PR00387">
    <property type="entry name" value="PDIESTERASE1"/>
</dbReference>
<feature type="transmembrane region" description="Helical" evidence="7">
    <location>
        <begin position="198"/>
        <end position="216"/>
    </location>
</feature>
<dbReference type="InterPro" id="IPR003607">
    <property type="entry name" value="HD/PDEase_dom"/>
</dbReference>
<keyword evidence="2 6" id="KW-0378">Hydrolase</keyword>
<dbReference type="GO" id="GO:0007165">
    <property type="term" value="P:signal transduction"/>
    <property type="evidence" value="ECO:0007669"/>
    <property type="project" value="InterPro"/>
</dbReference>
<dbReference type="Proteomes" id="UP001162131">
    <property type="component" value="Unassembled WGS sequence"/>
</dbReference>
<dbReference type="SMART" id="SM00471">
    <property type="entry name" value="HDc"/>
    <property type="match status" value="1"/>
</dbReference>
<feature type="active site" description="Proton donor" evidence="3">
    <location>
        <position position="461"/>
    </location>
</feature>
<evidence type="ECO:0000256" key="5">
    <source>
        <dbReference type="PIRSR" id="PIRSR623088-3"/>
    </source>
</evidence>
<evidence type="ECO:0000313" key="10">
    <source>
        <dbReference type="Proteomes" id="UP001162131"/>
    </source>
</evidence>
<evidence type="ECO:0000256" key="7">
    <source>
        <dbReference type="SAM" id="Phobius"/>
    </source>
</evidence>
<name>A0AAU9IQW7_9CILI</name>
<dbReference type="AlphaFoldDB" id="A0AAU9IQW7"/>
<dbReference type="Pfam" id="PF00233">
    <property type="entry name" value="PDEase_I"/>
    <property type="match status" value="1"/>
</dbReference>
<evidence type="ECO:0000256" key="2">
    <source>
        <dbReference type="ARBA" id="ARBA00022801"/>
    </source>
</evidence>
<dbReference type="EC" id="3.1.4.-" evidence="6"/>
<evidence type="ECO:0000256" key="4">
    <source>
        <dbReference type="PIRSR" id="PIRSR623088-2"/>
    </source>
</evidence>
<feature type="binding site" evidence="4">
    <location>
        <position position="614"/>
    </location>
    <ligand>
        <name>AMP</name>
        <dbReference type="ChEBI" id="CHEBI:456215"/>
    </ligand>
</feature>
<dbReference type="InterPro" id="IPR036971">
    <property type="entry name" value="PDEase_catalytic_dom_sf"/>
</dbReference>
<reference evidence="9" key="1">
    <citation type="submission" date="2021-09" db="EMBL/GenBank/DDBJ databases">
        <authorList>
            <consortium name="AG Swart"/>
            <person name="Singh M."/>
            <person name="Singh A."/>
            <person name="Seah K."/>
            <person name="Emmerich C."/>
        </authorList>
    </citation>
    <scope>NUCLEOTIDE SEQUENCE</scope>
    <source>
        <strain evidence="9">ATCC30299</strain>
    </source>
</reference>
<comment type="cofactor">
    <cofactor evidence="6">
        <name>a divalent metal cation</name>
        <dbReference type="ChEBI" id="CHEBI:60240"/>
    </cofactor>
    <text evidence="6">Binds 2 divalent metal cations per subunit. Site 1 may preferentially bind zinc ions, while site 2 has a preference for magnesium and/or manganese ions.</text>
</comment>
<protein>
    <recommendedName>
        <fullName evidence="6">Phosphodiesterase</fullName>
        <ecNumber evidence="6">3.1.4.-</ecNumber>
    </recommendedName>
</protein>
<proteinExistence type="inferred from homology"/>
<keyword evidence="1 5" id="KW-0479">Metal-binding</keyword>
<organism evidence="9 10">
    <name type="scientific">Blepharisma stoltei</name>
    <dbReference type="NCBI Taxonomy" id="1481888"/>
    <lineage>
        <taxon>Eukaryota</taxon>
        <taxon>Sar</taxon>
        <taxon>Alveolata</taxon>
        <taxon>Ciliophora</taxon>
        <taxon>Postciliodesmatophora</taxon>
        <taxon>Heterotrichea</taxon>
        <taxon>Heterotrichida</taxon>
        <taxon>Blepharismidae</taxon>
        <taxon>Blepharisma</taxon>
    </lineage>
</organism>
<feature type="transmembrane region" description="Helical" evidence="7">
    <location>
        <begin position="142"/>
        <end position="162"/>
    </location>
</feature>
<sequence>MNKSKVEGEADIHISKQSKSIIYSVLEHEACENQRIPINPNILSFKDDMLEYRYYLALLCHKGNEQEKSKEFKNNLLVFYIFLTSYIAITVTTSLLLYNEGNQKEELLITRLIALGFILILSYTIAYLLFKSPHFLLKSKELLGILSFVIIAYLVVCDERVLSEIFSKDYEKNCQNHTLILACFLIMIRVVIFDSFFLITILTTITLISAIALLLSLSSLSPFAILSDYLVLFVFLLLQTIDCHQVEYRARQLFWRRDQEEEALDPMASQGEDGDKAYAQIHTEVELLLHACDKIKQNIKQASAVIMYKDVKTKLKAAQTEIEKVKRGIAHGLAMHDVKLEGNGELDEDDKVFIAEYCMDKISSDKVRGRHQTMGDVREINPSFPFSTYGVAELDSVLFSVGKNWNFDIWFVYQVTGHSIFIVAKYLFERWSLNTTFSISEDTTDRFFQTLEKNYHQNPYHNACHAADVLHSLLYFLSTSDVIKNLNPVDIVSLIVACLGHDVGHPALTNRFLINNRDELAYQYNDNSVLENMHISKTYSIMNKQGCNIFENLDPEDWPKSRKLIIEMILETDMMKHFEILGRFRARAVNLADLALENQDDKLLILSMGLKCGDIGHSAKIPELHEKWTSLVCEEFFRQGDLEKQRKQQVSMYCDRDTTDLPKSQSGFIRNICMPLYEVWCSYLNSDEINKNCMDQLKKNLAYWDEKTKARRTSAQNADNSVIANGNDKK</sequence>
<dbReference type="InterPro" id="IPR002073">
    <property type="entry name" value="PDEase_catalytic_dom"/>
</dbReference>
<dbReference type="CDD" id="cd00077">
    <property type="entry name" value="HDc"/>
    <property type="match status" value="1"/>
</dbReference>
<feature type="transmembrane region" description="Helical" evidence="7">
    <location>
        <begin position="77"/>
        <end position="97"/>
    </location>
</feature>
<feature type="binding site" evidence="4">
    <location>
        <position position="665"/>
    </location>
    <ligand>
        <name>AMP</name>
        <dbReference type="ChEBI" id="CHEBI:456215"/>
    </ligand>
</feature>
<dbReference type="InterPro" id="IPR023088">
    <property type="entry name" value="PDEase"/>
</dbReference>
<dbReference type="Gene3D" id="1.10.1300.10">
    <property type="entry name" value="3'5'-cyclic nucleotide phosphodiesterase, catalytic domain"/>
    <property type="match status" value="1"/>
</dbReference>
<feature type="binding site" evidence="5">
    <location>
        <position position="501"/>
    </location>
    <ligand>
        <name>Zn(2+)</name>
        <dbReference type="ChEBI" id="CHEBI:29105"/>
        <label>1</label>
    </ligand>
</feature>
<feature type="binding site" evidence="4">
    <location>
        <begin position="461"/>
        <end position="465"/>
    </location>
    <ligand>
        <name>AMP</name>
        <dbReference type="ChEBI" id="CHEBI:456215"/>
    </ligand>
</feature>
<dbReference type="GO" id="GO:0004114">
    <property type="term" value="F:3',5'-cyclic-nucleotide phosphodiesterase activity"/>
    <property type="evidence" value="ECO:0007669"/>
    <property type="project" value="InterPro"/>
</dbReference>
<dbReference type="PROSITE" id="PS51845">
    <property type="entry name" value="PDEASE_I_2"/>
    <property type="match status" value="1"/>
</dbReference>
<gene>
    <name evidence="9" type="ORF">BSTOLATCC_MIC15566</name>
</gene>
<dbReference type="PROSITE" id="PS00126">
    <property type="entry name" value="PDEASE_I_1"/>
    <property type="match status" value="1"/>
</dbReference>
<evidence type="ECO:0000259" key="8">
    <source>
        <dbReference type="PROSITE" id="PS51845"/>
    </source>
</evidence>
<comment type="similarity">
    <text evidence="6">Belongs to the cyclic nucleotide phosphodiesterase family.</text>
</comment>
<feature type="binding site" evidence="5">
    <location>
        <position position="465"/>
    </location>
    <ligand>
        <name>Zn(2+)</name>
        <dbReference type="ChEBI" id="CHEBI:29105"/>
        <label>1</label>
    </ligand>
</feature>
<dbReference type="PANTHER" id="PTHR11347">
    <property type="entry name" value="CYCLIC NUCLEOTIDE PHOSPHODIESTERASE"/>
    <property type="match status" value="1"/>
</dbReference>
<feature type="domain" description="PDEase" evidence="8">
    <location>
        <begin position="377"/>
        <end position="711"/>
    </location>
</feature>
<dbReference type="SUPFAM" id="SSF109604">
    <property type="entry name" value="HD-domain/PDEase-like"/>
    <property type="match status" value="1"/>
</dbReference>
<evidence type="ECO:0000256" key="3">
    <source>
        <dbReference type="PIRSR" id="PIRSR623088-1"/>
    </source>
</evidence>
<keyword evidence="10" id="KW-1185">Reference proteome</keyword>
<dbReference type="GO" id="GO:0046872">
    <property type="term" value="F:metal ion binding"/>
    <property type="evidence" value="ECO:0007669"/>
    <property type="project" value="UniProtKB-KW"/>
</dbReference>
<feature type="transmembrane region" description="Helical" evidence="7">
    <location>
        <begin position="174"/>
        <end position="192"/>
    </location>
</feature>
<feature type="binding site" evidence="5">
    <location>
        <position position="502"/>
    </location>
    <ligand>
        <name>Zn(2+)</name>
        <dbReference type="ChEBI" id="CHEBI:29105"/>
        <label>2</label>
    </ligand>
</feature>
<feature type="transmembrane region" description="Helical" evidence="7">
    <location>
        <begin position="109"/>
        <end position="130"/>
    </location>
</feature>
<evidence type="ECO:0000313" key="9">
    <source>
        <dbReference type="EMBL" id="CAG9316126.1"/>
    </source>
</evidence>
<feature type="binding site" evidence="5">
    <location>
        <position position="502"/>
    </location>
    <ligand>
        <name>Zn(2+)</name>
        <dbReference type="ChEBI" id="CHEBI:29105"/>
        <label>1</label>
    </ligand>
</feature>
<evidence type="ECO:0000256" key="6">
    <source>
        <dbReference type="RuleBase" id="RU363067"/>
    </source>
</evidence>
<keyword evidence="7" id="KW-0472">Membrane</keyword>
<accession>A0AAU9IQW7</accession>
<comment type="caution">
    <text evidence="9">The sequence shown here is derived from an EMBL/GenBank/DDBJ whole genome shotgun (WGS) entry which is preliminary data.</text>
</comment>
<keyword evidence="7" id="KW-0812">Transmembrane</keyword>